<feature type="compositionally biased region" description="Low complexity" evidence="2">
    <location>
        <begin position="240"/>
        <end position="263"/>
    </location>
</feature>
<gene>
    <name evidence="4" type="ORF">DOP62_03565</name>
</gene>
<dbReference type="RefSeq" id="WP_208675656.1">
    <property type="nucleotide sequence ID" value="NZ_CP030139.2"/>
</dbReference>
<dbReference type="EMBL" id="CP030139">
    <property type="protein sequence ID" value="AZB71930.1"/>
    <property type="molecule type" value="Genomic_DNA"/>
</dbReference>
<evidence type="ECO:0000256" key="2">
    <source>
        <dbReference type="SAM" id="MobiDB-lite"/>
    </source>
</evidence>
<feature type="transmembrane region" description="Helical" evidence="3">
    <location>
        <begin position="34"/>
        <end position="53"/>
    </location>
</feature>
<dbReference type="Proteomes" id="UP000267249">
    <property type="component" value="Chromosome"/>
</dbReference>
<keyword evidence="3" id="KW-0472">Membrane</keyword>
<feature type="region of interest" description="Disordered" evidence="2">
    <location>
        <begin position="229"/>
        <end position="270"/>
    </location>
</feature>
<keyword evidence="3" id="KW-0812">Transmembrane</keyword>
<evidence type="ECO:0000313" key="4">
    <source>
        <dbReference type="EMBL" id="AZB71930.1"/>
    </source>
</evidence>
<accession>A0AAN1UTU0</accession>
<sequence length="270" mass="28716">MTVSLNKFPEDNRGVVENIAPAYPTLFGLTVTPVVGGILAAVTGLFAASWIYLNLVQPAQQQANQLAQEVDDLRNRAEQQAASLRQIGLQQQQLANARAQQRVVQSFFASPATLDTLLLEINGQVRRVAGLQLQSYLPKESSIVTDGSFGEGVNNKLKQTPVFVEVSGGFNQTVALLRGLEQLQPLLLVQDVVVTAEPVPIVVTPKGQILPRPAPKLTTQFNVVALSPLTPEEQKKAEEAAAAAAGNQPNQGGGNQPNQESGNAGNNASQ</sequence>
<keyword evidence="1" id="KW-0175">Coiled coil</keyword>
<proteinExistence type="predicted"/>
<evidence type="ECO:0000256" key="1">
    <source>
        <dbReference type="SAM" id="Coils"/>
    </source>
</evidence>
<feature type="coiled-coil region" evidence="1">
    <location>
        <begin position="56"/>
        <end position="87"/>
    </location>
</feature>
<evidence type="ECO:0000256" key="3">
    <source>
        <dbReference type="SAM" id="Phobius"/>
    </source>
</evidence>
<dbReference type="AlphaFoldDB" id="A0AAN1UTU0"/>
<name>A0AAN1UTU0_SYNEL</name>
<evidence type="ECO:0000313" key="5">
    <source>
        <dbReference type="Proteomes" id="UP000267249"/>
    </source>
</evidence>
<keyword evidence="3" id="KW-1133">Transmembrane helix</keyword>
<protein>
    <submittedName>
        <fullName evidence="4">Pilus assembly protein PilO</fullName>
    </submittedName>
</protein>
<reference evidence="4 5" key="1">
    <citation type="journal article" date="2018" name="Sci. Rep.">
        <title>Genome Features and Biochemical Characteristics of a Robust, Fast Growing and Naturally Transformable Cyanobacterium Synechococcus elongatus PCC 11801 Isolated from India.</title>
        <authorList>
            <person name="Jaiswal D."/>
            <person name="Sengupta A."/>
            <person name="Sohoni S."/>
            <person name="Sengupta S."/>
            <person name="Phadnavis A.G."/>
            <person name="Pakrasi H.B."/>
            <person name="Wangikar P.P."/>
        </authorList>
    </citation>
    <scope>NUCLEOTIDE SEQUENCE [LARGE SCALE GENOMIC DNA]</scope>
    <source>
        <strain evidence="4 5">PCC 11801</strain>
    </source>
</reference>
<organism evidence="4 5">
    <name type="scientific">Synechococcus elongatus PCC 11801</name>
    <dbReference type="NCBI Taxonomy" id="2219813"/>
    <lineage>
        <taxon>Bacteria</taxon>
        <taxon>Bacillati</taxon>
        <taxon>Cyanobacteriota</taxon>
        <taxon>Cyanophyceae</taxon>
        <taxon>Synechococcales</taxon>
        <taxon>Synechococcaceae</taxon>
        <taxon>Synechococcus</taxon>
    </lineage>
</organism>